<name>A0A8D0HIJ7_SPHPU</name>
<accession>A0A8D0HIJ7</accession>
<dbReference type="GO" id="GO:0000775">
    <property type="term" value="C:chromosome, centromeric region"/>
    <property type="evidence" value="ECO:0007669"/>
    <property type="project" value="UniProtKB-SubCell"/>
</dbReference>
<dbReference type="PANTHER" id="PTHR14401">
    <property type="entry name" value="CENTROMERE PROTEIN K"/>
    <property type="match status" value="1"/>
</dbReference>
<evidence type="ECO:0000256" key="4">
    <source>
        <dbReference type="ARBA" id="ARBA00022454"/>
    </source>
</evidence>
<evidence type="ECO:0000256" key="6">
    <source>
        <dbReference type="ARBA" id="ARBA00023242"/>
    </source>
</evidence>
<dbReference type="GO" id="GO:0051382">
    <property type="term" value="P:kinetochore assembly"/>
    <property type="evidence" value="ECO:0007669"/>
    <property type="project" value="InterPro"/>
</dbReference>
<evidence type="ECO:0000256" key="3">
    <source>
        <dbReference type="ARBA" id="ARBA00005795"/>
    </source>
</evidence>
<dbReference type="GeneTree" id="ENSGT00390000006243"/>
<reference evidence="8" key="1">
    <citation type="submission" date="2025-08" db="UniProtKB">
        <authorList>
            <consortium name="Ensembl"/>
        </authorList>
    </citation>
    <scope>IDENTIFICATION</scope>
</reference>
<dbReference type="GO" id="GO:0005634">
    <property type="term" value="C:nucleus"/>
    <property type="evidence" value="ECO:0007669"/>
    <property type="project" value="UniProtKB-SubCell"/>
</dbReference>
<keyword evidence="9" id="KW-1185">Reference proteome</keyword>
<dbReference type="Ensembl" id="ENSSPUT00000022809.1">
    <property type="protein sequence ID" value="ENSSPUP00000021395.1"/>
    <property type="gene ID" value="ENSSPUG00000016404.1"/>
</dbReference>
<evidence type="ECO:0000313" key="8">
    <source>
        <dbReference type="Ensembl" id="ENSSPUP00000021395.1"/>
    </source>
</evidence>
<evidence type="ECO:0000256" key="1">
    <source>
        <dbReference type="ARBA" id="ARBA00004123"/>
    </source>
</evidence>
<proteinExistence type="inferred from homology"/>
<evidence type="ECO:0000313" key="9">
    <source>
        <dbReference type="Proteomes" id="UP000694392"/>
    </source>
</evidence>
<keyword evidence="5" id="KW-0175">Coiled coil</keyword>
<protein>
    <submittedName>
        <fullName evidence="8">Centromere protein K</fullName>
    </submittedName>
</protein>
<organism evidence="8 9">
    <name type="scientific">Sphenodon punctatus</name>
    <name type="common">Tuatara</name>
    <name type="synonym">Hatteria punctata</name>
    <dbReference type="NCBI Taxonomy" id="8508"/>
    <lineage>
        <taxon>Eukaryota</taxon>
        <taxon>Metazoa</taxon>
        <taxon>Chordata</taxon>
        <taxon>Craniata</taxon>
        <taxon>Vertebrata</taxon>
        <taxon>Euteleostomi</taxon>
        <taxon>Lepidosauria</taxon>
        <taxon>Sphenodontia</taxon>
        <taxon>Sphenodontidae</taxon>
        <taxon>Sphenodon</taxon>
    </lineage>
</organism>
<sequence length="153" mass="17382">MRTERAQVARTRSGTTFTVRGRKDLAMAEKLATHTLYQHDLVPEITSNSVFSENTKEQLVDECTTAWKQLEECQSQLMLLGTETFPDSDTKLSLLMMRVKALTAECNQWQTQTPDIISNNPDVLLTLGREELQKLDHDLEMVLSAVQAKNKKL</sequence>
<dbReference type="Pfam" id="PF11802">
    <property type="entry name" value="CENP-K"/>
    <property type="match status" value="1"/>
</dbReference>
<dbReference type="InterPro" id="IPR020993">
    <property type="entry name" value="Centromere_CenpK"/>
</dbReference>
<reference evidence="8" key="2">
    <citation type="submission" date="2025-09" db="UniProtKB">
        <authorList>
            <consortium name="Ensembl"/>
        </authorList>
    </citation>
    <scope>IDENTIFICATION</scope>
</reference>
<evidence type="ECO:0000256" key="2">
    <source>
        <dbReference type="ARBA" id="ARBA00004584"/>
    </source>
</evidence>
<keyword evidence="6" id="KW-0539">Nucleus</keyword>
<comment type="subcellular location">
    <subcellularLocation>
        <location evidence="2">Chromosome</location>
        <location evidence="2">Centromere</location>
    </subcellularLocation>
    <subcellularLocation>
        <location evidence="1">Nucleus</location>
    </subcellularLocation>
</comment>
<evidence type="ECO:0000256" key="5">
    <source>
        <dbReference type="ARBA" id="ARBA00023054"/>
    </source>
</evidence>
<dbReference type="AlphaFoldDB" id="A0A8D0HIJ7"/>
<comment type="similarity">
    <text evidence="3">Belongs to the CENP-K/MCM22 family.</text>
</comment>
<gene>
    <name evidence="8" type="primary">CENPK</name>
</gene>
<dbReference type="PANTHER" id="PTHR14401:SF6">
    <property type="entry name" value="CENTROMERE PROTEIN K"/>
    <property type="match status" value="1"/>
</dbReference>
<dbReference type="GO" id="GO:0000070">
    <property type="term" value="P:mitotic sister chromatid segregation"/>
    <property type="evidence" value="ECO:0007669"/>
    <property type="project" value="TreeGrafter"/>
</dbReference>
<keyword evidence="7" id="KW-0137">Centromere</keyword>
<dbReference type="Proteomes" id="UP000694392">
    <property type="component" value="Unplaced"/>
</dbReference>
<keyword evidence="4" id="KW-0158">Chromosome</keyword>
<evidence type="ECO:0000256" key="7">
    <source>
        <dbReference type="ARBA" id="ARBA00023328"/>
    </source>
</evidence>